<protein>
    <submittedName>
        <fullName evidence="1">Uncharacterized protein</fullName>
    </submittedName>
</protein>
<name>A0A433CXY5_9FUNG</name>
<evidence type="ECO:0000313" key="1">
    <source>
        <dbReference type="EMBL" id="RUP43450.1"/>
    </source>
</evidence>
<gene>
    <name evidence="1" type="ORF">BC936DRAFT_137148</name>
</gene>
<evidence type="ECO:0000313" key="2">
    <source>
        <dbReference type="Proteomes" id="UP000268093"/>
    </source>
</evidence>
<organism evidence="1 2">
    <name type="scientific">Jimgerdemannia flammicorona</name>
    <dbReference type="NCBI Taxonomy" id="994334"/>
    <lineage>
        <taxon>Eukaryota</taxon>
        <taxon>Fungi</taxon>
        <taxon>Fungi incertae sedis</taxon>
        <taxon>Mucoromycota</taxon>
        <taxon>Mucoromycotina</taxon>
        <taxon>Endogonomycetes</taxon>
        <taxon>Endogonales</taxon>
        <taxon>Endogonaceae</taxon>
        <taxon>Jimgerdemannia</taxon>
    </lineage>
</organism>
<keyword evidence="2" id="KW-1185">Reference proteome</keyword>
<dbReference type="Proteomes" id="UP000268093">
    <property type="component" value="Unassembled WGS sequence"/>
</dbReference>
<dbReference type="AlphaFoldDB" id="A0A433CXY5"/>
<dbReference type="EMBL" id="RBNI01010974">
    <property type="protein sequence ID" value="RUP43450.1"/>
    <property type="molecule type" value="Genomic_DNA"/>
</dbReference>
<proteinExistence type="predicted"/>
<sequence length="147" mass="17032">MPVTDELLDSLVHIIRPFPVTSTIFGQRSSPNKQRFCVIFAYYPTFFAAFTLLSSTNTPQDIHLTRRSSPHAEKHEIDLSDTKLGEEIDSEKHDMNLNNVSFRESSIFVGDPEMRRSIVRKFDWRVLTWIAGLSSYLRLWVLSIEAR</sequence>
<accession>A0A433CXY5</accession>
<reference evidence="1 2" key="1">
    <citation type="journal article" date="2018" name="New Phytol.">
        <title>Phylogenomics of Endogonaceae and evolution of mycorrhizas within Mucoromycota.</title>
        <authorList>
            <person name="Chang Y."/>
            <person name="Desiro A."/>
            <person name="Na H."/>
            <person name="Sandor L."/>
            <person name="Lipzen A."/>
            <person name="Clum A."/>
            <person name="Barry K."/>
            <person name="Grigoriev I.V."/>
            <person name="Martin F.M."/>
            <person name="Stajich J.E."/>
            <person name="Smith M.E."/>
            <person name="Bonito G."/>
            <person name="Spatafora J.W."/>
        </authorList>
    </citation>
    <scope>NUCLEOTIDE SEQUENCE [LARGE SCALE GENOMIC DNA]</scope>
    <source>
        <strain evidence="1 2">GMNB39</strain>
    </source>
</reference>
<comment type="caution">
    <text evidence="1">The sequence shown here is derived from an EMBL/GenBank/DDBJ whole genome shotgun (WGS) entry which is preliminary data.</text>
</comment>